<evidence type="ECO:0000256" key="2">
    <source>
        <dbReference type="SAM" id="Phobius"/>
    </source>
</evidence>
<keyword evidence="4" id="KW-1185">Reference proteome</keyword>
<evidence type="ECO:0000256" key="1">
    <source>
        <dbReference type="SAM" id="MobiDB-lite"/>
    </source>
</evidence>
<proteinExistence type="predicted"/>
<accession>A0A1X7RY38</accession>
<keyword evidence="2" id="KW-1133">Transmembrane helix</keyword>
<name>A0A1X7RY38_ZYMT9</name>
<dbReference type="EMBL" id="LT853698">
    <property type="protein sequence ID" value="SMQ52353.1"/>
    <property type="molecule type" value="Genomic_DNA"/>
</dbReference>
<gene>
    <name evidence="3" type="ORF">ZT3D7_G7506</name>
</gene>
<keyword evidence="2" id="KW-0812">Transmembrane</keyword>
<organism evidence="3 4">
    <name type="scientific">Zymoseptoria tritici (strain ST99CH_3D7)</name>
    <dbReference type="NCBI Taxonomy" id="1276538"/>
    <lineage>
        <taxon>Eukaryota</taxon>
        <taxon>Fungi</taxon>
        <taxon>Dikarya</taxon>
        <taxon>Ascomycota</taxon>
        <taxon>Pezizomycotina</taxon>
        <taxon>Dothideomycetes</taxon>
        <taxon>Dothideomycetidae</taxon>
        <taxon>Mycosphaerellales</taxon>
        <taxon>Mycosphaerellaceae</taxon>
        <taxon>Zymoseptoria</taxon>
    </lineage>
</organism>
<keyword evidence="2" id="KW-0472">Membrane</keyword>
<evidence type="ECO:0000313" key="4">
    <source>
        <dbReference type="Proteomes" id="UP000215127"/>
    </source>
</evidence>
<dbReference type="Proteomes" id="UP000215127">
    <property type="component" value="Chromosome 7"/>
</dbReference>
<sequence length="188" mass="21372">MGIAPAESTATTQLNRSHKGRHRSRNRSGADPFLELSDDSLKEAVQALPEQASNTARTSSEDSSNSGHSESFLSEFFMTPVYVISFILSLRLVERQHREWRLAQHAPGAEASSLWSRWWSGPEPYQQTPATQWRPQYSWRRRGIAKMQMNDVFAVRSRVVVALAFWTALGLLVTAYAIRHIYFWAMGS</sequence>
<dbReference type="AlphaFoldDB" id="A0A1X7RY38"/>
<reference evidence="3 4" key="1">
    <citation type="submission" date="2016-06" db="EMBL/GenBank/DDBJ databases">
        <authorList>
            <person name="Kjaerup R.B."/>
            <person name="Dalgaard T.S."/>
            <person name="Juul-Madsen H.R."/>
        </authorList>
    </citation>
    <scope>NUCLEOTIDE SEQUENCE [LARGE SCALE GENOMIC DNA]</scope>
</reference>
<feature type="transmembrane region" description="Helical" evidence="2">
    <location>
        <begin position="159"/>
        <end position="178"/>
    </location>
</feature>
<feature type="region of interest" description="Disordered" evidence="1">
    <location>
        <begin position="1"/>
        <end position="36"/>
    </location>
</feature>
<feature type="compositionally biased region" description="Basic residues" evidence="1">
    <location>
        <begin position="16"/>
        <end position="26"/>
    </location>
</feature>
<feature type="transmembrane region" description="Helical" evidence="2">
    <location>
        <begin position="72"/>
        <end position="93"/>
    </location>
</feature>
<evidence type="ECO:0000313" key="3">
    <source>
        <dbReference type="EMBL" id="SMQ52353.1"/>
    </source>
</evidence>
<protein>
    <submittedName>
        <fullName evidence="3">Uncharacterized protein</fullName>
    </submittedName>
</protein>